<evidence type="ECO:0000256" key="1">
    <source>
        <dbReference type="SAM" id="MobiDB-lite"/>
    </source>
</evidence>
<keyword evidence="3" id="KW-1185">Reference proteome</keyword>
<feature type="compositionally biased region" description="Acidic residues" evidence="1">
    <location>
        <begin position="172"/>
        <end position="207"/>
    </location>
</feature>
<protein>
    <submittedName>
        <fullName evidence="2">Uncharacterized protein</fullName>
    </submittedName>
</protein>
<evidence type="ECO:0000313" key="2">
    <source>
        <dbReference type="EMBL" id="KAK2192579.1"/>
    </source>
</evidence>
<feature type="compositionally biased region" description="Basic and acidic residues" evidence="1">
    <location>
        <begin position="67"/>
        <end position="77"/>
    </location>
</feature>
<gene>
    <name evidence="2" type="ORF">NP493_26g02020</name>
</gene>
<dbReference type="Proteomes" id="UP001209878">
    <property type="component" value="Unassembled WGS sequence"/>
</dbReference>
<feature type="region of interest" description="Disordered" evidence="1">
    <location>
        <begin position="1"/>
        <end position="29"/>
    </location>
</feature>
<comment type="caution">
    <text evidence="2">The sequence shown here is derived from an EMBL/GenBank/DDBJ whole genome shotgun (WGS) entry which is preliminary data.</text>
</comment>
<feature type="compositionally biased region" description="Low complexity" evidence="1">
    <location>
        <begin position="20"/>
        <end position="29"/>
    </location>
</feature>
<dbReference type="EMBL" id="JAODUO010000027">
    <property type="protein sequence ID" value="KAK2192579.1"/>
    <property type="molecule type" value="Genomic_DNA"/>
</dbReference>
<feature type="compositionally biased region" description="Acidic residues" evidence="1">
    <location>
        <begin position="149"/>
        <end position="164"/>
    </location>
</feature>
<evidence type="ECO:0000313" key="3">
    <source>
        <dbReference type="Proteomes" id="UP001209878"/>
    </source>
</evidence>
<proteinExistence type="predicted"/>
<accession>A0AAD9UK75</accession>
<reference evidence="2" key="1">
    <citation type="journal article" date="2023" name="Mol. Biol. Evol.">
        <title>Third-Generation Sequencing Reveals the Adaptive Role of the Epigenome in Three Deep-Sea Polychaetes.</title>
        <authorList>
            <person name="Perez M."/>
            <person name="Aroh O."/>
            <person name="Sun Y."/>
            <person name="Lan Y."/>
            <person name="Juniper S.K."/>
            <person name="Young C.R."/>
            <person name="Angers B."/>
            <person name="Qian P.Y."/>
        </authorList>
    </citation>
    <scope>NUCLEOTIDE SEQUENCE</scope>
    <source>
        <strain evidence="2">R07B-5</strain>
    </source>
</reference>
<feature type="region of interest" description="Disordered" evidence="1">
    <location>
        <begin position="53"/>
        <end position="259"/>
    </location>
</feature>
<feature type="compositionally biased region" description="Basic and acidic residues" evidence="1">
    <location>
        <begin position="208"/>
        <end position="249"/>
    </location>
</feature>
<sequence>MSGNTRLETPPSLPQEDGVSSSSSISYSSDDLCDEADHLTFASMSPLLHSTLMQTAPGSRYGTSPHLDTKHQQEEHAGNGSVTPLLPVGSLCRGGNNDAGTSVTGSVSSQSLDSLTADKDGAKAVTSSENVMVLGDDNDNKATLLTSGDSDDEQEDDDDDDSFMLDERLPSDEEEIELDSEDENEEEDDSDDEEEDDEDEEEEEEVKSDEKEKEGEIEASGRKEEAEGTEEAHRDEKTAPEETEKKADEQGSSPKGMQLLFFNRILLIII</sequence>
<dbReference type="AlphaFoldDB" id="A0AAD9UK75"/>
<name>A0AAD9UK75_RIDPI</name>
<feature type="compositionally biased region" description="Low complexity" evidence="1">
    <location>
        <begin position="98"/>
        <end position="115"/>
    </location>
</feature>
<organism evidence="2 3">
    <name type="scientific">Ridgeia piscesae</name>
    <name type="common">Tubeworm</name>
    <dbReference type="NCBI Taxonomy" id="27915"/>
    <lineage>
        <taxon>Eukaryota</taxon>
        <taxon>Metazoa</taxon>
        <taxon>Spiralia</taxon>
        <taxon>Lophotrochozoa</taxon>
        <taxon>Annelida</taxon>
        <taxon>Polychaeta</taxon>
        <taxon>Sedentaria</taxon>
        <taxon>Canalipalpata</taxon>
        <taxon>Sabellida</taxon>
        <taxon>Siboglinidae</taxon>
        <taxon>Ridgeia</taxon>
    </lineage>
</organism>